<keyword evidence="1" id="KW-0805">Transcription regulation</keyword>
<evidence type="ECO:0000313" key="8">
    <source>
        <dbReference type="Proteomes" id="UP001140453"/>
    </source>
</evidence>
<name>A0A9W8YZY4_9PEZI</name>
<dbReference type="GO" id="GO:0008270">
    <property type="term" value="F:zinc ion binding"/>
    <property type="evidence" value="ECO:0007669"/>
    <property type="project" value="InterPro"/>
</dbReference>
<protein>
    <recommendedName>
        <fullName evidence="6">Xylanolytic transcriptional activator regulatory domain-containing protein</fullName>
    </recommendedName>
</protein>
<keyword evidence="5" id="KW-0472">Membrane</keyword>
<dbReference type="InterPro" id="IPR051127">
    <property type="entry name" value="Fungal_SecMet_Regulators"/>
</dbReference>
<evidence type="ECO:0000256" key="5">
    <source>
        <dbReference type="SAM" id="Phobius"/>
    </source>
</evidence>
<organism evidence="7 8">
    <name type="scientific">Gnomoniopsis smithogilvyi</name>
    <dbReference type="NCBI Taxonomy" id="1191159"/>
    <lineage>
        <taxon>Eukaryota</taxon>
        <taxon>Fungi</taxon>
        <taxon>Dikarya</taxon>
        <taxon>Ascomycota</taxon>
        <taxon>Pezizomycotina</taxon>
        <taxon>Sordariomycetes</taxon>
        <taxon>Sordariomycetidae</taxon>
        <taxon>Diaporthales</taxon>
        <taxon>Gnomoniaceae</taxon>
        <taxon>Gnomoniopsis</taxon>
    </lineage>
</organism>
<dbReference type="SMART" id="SM00906">
    <property type="entry name" value="Fungal_trans"/>
    <property type="match status" value="1"/>
</dbReference>
<dbReference type="AlphaFoldDB" id="A0A9W8YZY4"/>
<sequence length="641" mass="70301">MSIGSVPGSVSAKSSTPMPHHQIAYSHRRSSDAVISPEDHDEAEVPREARLLCDAQGKLIFIGDCAPLSFFQTVRQLVTSRVDSHAFAPQTSQYSVLENATSKSFFTSGAVSPPEVRVEDIPDTVAAYLSVSSGMVNLFASEARLTDMLTMWASNTAEIDDVSTAVNYLVLAIGLQEKNEDLAQQYFEYARDQALSTLNGSLGTQTVKAFILITLYMLCACQINGAFLFFGIAVRAAYSIGIHRTEVNQRFGDEQRHHRDNLWKSLRIVDLFLSTSMGRPPCTSDVDCTVPYRQVDNEGREMFDILNASVQIFLILEGIVLEVYTRRKITPQLTEGISRQLRDFSVRWLDQMKRVVSSPNESSSADVSGACQVLASYYYAVMLVTRPFLMYELYRRLSPEPATIYRRAGLVSGKSKLADACIDAASMMVDQISDLIEKGSWLFAGSLVLGAGLLGSFGRILEKYARMAMAALEHFAKLDAHAAQYAMITKSLLTTAVEFLERREVQERLQRTESSAQLFGLIPHQHREADSISVRKSPEMNRKLNNGSPGGTAGSRDTGGTHHGESLMGDNHPTGGTMGMASPFFSDLDPAFLTMSTSLPHTPDLLMSGAFDGDESSFGGLNLFPLLETGGGGHIDLAHYL</sequence>
<evidence type="ECO:0000256" key="1">
    <source>
        <dbReference type="ARBA" id="ARBA00023015"/>
    </source>
</evidence>
<keyword evidence="5" id="KW-1133">Transmembrane helix</keyword>
<dbReference type="Pfam" id="PF04082">
    <property type="entry name" value="Fungal_trans"/>
    <property type="match status" value="1"/>
</dbReference>
<dbReference type="GO" id="GO:0006351">
    <property type="term" value="P:DNA-templated transcription"/>
    <property type="evidence" value="ECO:0007669"/>
    <property type="project" value="InterPro"/>
</dbReference>
<keyword evidence="5" id="KW-0812">Transmembrane</keyword>
<keyword evidence="3" id="KW-0539">Nucleus</keyword>
<dbReference type="PANTHER" id="PTHR47424">
    <property type="entry name" value="REGULATORY PROTEIN GAL4"/>
    <property type="match status" value="1"/>
</dbReference>
<dbReference type="InterPro" id="IPR007219">
    <property type="entry name" value="XnlR_reg_dom"/>
</dbReference>
<keyword evidence="2" id="KW-0804">Transcription</keyword>
<keyword evidence="8" id="KW-1185">Reference proteome</keyword>
<evidence type="ECO:0000256" key="3">
    <source>
        <dbReference type="ARBA" id="ARBA00023242"/>
    </source>
</evidence>
<feature type="domain" description="Xylanolytic transcriptional activator regulatory" evidence="6">
    <location>
        <begin position="226"/>
        <end position="299"/>
    </location>
</feature>
<proteinExistence type="predicted"/>
<dbReference type="OrthoDB" id="2351791at2759"/>
<evidence type="ECO:0000259" key="6">
    <source>
        <dbReference type="SMART" id="SM00906"/>
    </source>
</evidence>
<dbReference type="GO" id="GO:0005634">
    <property type="term" value="C:nucleus"/>
    <property type="evidence" value="ECO:0007669"/>
    <property type="project" value="TreeGrafter"/>
</dbReference>
<dbReference type="Proteomes" id="UP001140453">
    <property type="component" value="Unassembled WGS sequence"/>
</dbReference>
<evidence type="ECO:0000256" key="2">
    <source>
        <dbReference type="ARBA" id="ARBA00023163"/>
    </source>
</evidence>
<dbReference type="GO" id="GO:0000978">
    <property type="term" value="F:RNA polymerase II cis-regulatory region sequence-specific DNA binding"/>
    <property type="evidence" value="ECO:0007669"/>
    <property type="project" value="TreeGrafter"/>
</dbReference>
<dbReference type="PANTHER" id="PTHR47424:SF9">
    <property type="entry name" value="TAH-2"/>
    <property type="match status" value="1"/>
</dbReference>
<dbReference type="EMBL" id="JAPEVB010000002">
    <property type="protein sequence ID" value="KAJ4394883.1"/>
    <property type="molecule type" value="Genomic_DNA"/>
</dbReference>
<dbReference type="CDD" id="cd12148">
    <property type="entry name" value="fungal_TF_MHR"/>
    <property type="match status" value="1"/>
</dbReference>
<accession>A0A9W8YZY4</accession>
<feature type="transmembrane region" description="Helical" evidence="5">
    <location>
        <begin position="441"/>
        <end position="461"/>
    </location>
</feature>
<reference evidence="7" key="1">
    <citation type="submission" date="2022-10" db="EMBL/GenBank/DDBJ databases">
        <title>Tapping the CABI collections for fungal endophytes: first genome assemblies for Collariella, Neodidymelliopsis, Ascochyta clinopodiicola, Didymella pomorum, Didymosphaeria variabile, Neocosmospora piperis and Neocucurbitaria cava.</title>
        <authorList>
            <person name="Hill R."/>
        </authorList>
    </citation>
    <scope>NUCLEOTIDE SEQUENCE</scope>
    <source>
        <strain evidence="7">IMI 355082</strain>
    </source>
</reference>
<evidence type="ECO:0000313" key="7">
    <source>
        <dbReference type="EMBL" id="KAJ4394883.1"/>
    </source>
</evidence>
<evidence type="ECO:0000256" key="4">
    <source>
        <dbReference type="SAM" id="MobiDB-lite"/>
    </source>
</evidence>
<feature type="region of interest" description="Disordered" evidence="4">
    <location>
        <begin position="1"/>
        <end position="42"/>
    </location>
</feature>
<dbReference type="GO" id="GO:0000435">
    <property type="term" value="P:positive regulation of transcription from RNA polymerase II promoter by galactose"/>
    <property type="evidence" value="ECO:0007669"/>
    <property type="project" value="TreeGrafter"/>
</dbReference>
<comment type="caution">
    <text evidence="7">The sequence shown here is derived from an EMBL/GenBank/DDBJ whole genome shotgun (WGS) entry which is preliminary data.</text>
</comment>
<dbReference type="GO" id="GO:0000981">
    <property type="term" value="F:DNA-binding transcription factor activity, RNA polymerase II-specific"/>
    <property type="evidence" value="ECO:0007669"/>
    <property type="project" value="TreeGrafter"/>
</dbReference>
<feature type="region of interest" description="Disordered" evidence="4">
    <location>
        <begin position="534"/>
        <end position="581"/>
    </location>
</feature>
<gene>
    <name evidence="7" type="ORF">N0V93_004103</name>
</gene>